<name>A0A369QJM3_9BACT</name>
<dbReference type="Proteomes" id="UP000253919">
    <property type="component" value="Unassembled WGS sequence"/>
</dbReference>
<proteinExistence type="predicted"/>
<evidence type="ECO:0000313" key="2">
    <source>
        <dbReference type="EMBL" id="RDC63447.1"/>
    </source>
</evidence>
<accession>A0A369QJM3</accession>
<reference evidence="2 3" key="1">
    <citation type="submission" date="2018-04" db="EMBL/GenBank/DDBJ databases">
        <title>Adhaeribacter sp. HMF7616 genome sequencing and assembly.</title>
        <authorList>
            <person name="Kang H."/>
            <person name="Kang J."/>
            <person name="Cha I."/>
            <person name="Kim H."/>
            <person name="Joh K."/>
        </authorList>
    </citation>
    <scope>NUCLEOTIDE SEQUENCE [LARGE SCALE GENOMIC DNA]</scope>
    <source>
        <strain evidence="2 3">HMF7616</strain>
    </source>
</reference>
<dbReference type="AlphaFoldDB" id="A0A369QJM3"/>
<feature type="transmembrane region" description="Helical" evidence="1">
    <location>
        <begin position="6"/>
        <end position="25"/>
    </location>
</feature>
<keyword evidence="1" id="KW-0812">Transmembrane</keyword>
<comment type="caution">
    <text evidence="2">The sequence shown here is derived from an EMBL/GenBank/DDBJ whole genome shotgun (WGS) entry which is preliminary data.</text>
</comment>
<evidence type="ECO:0000313" key="3">
    <source>
        <dbReference type="Proteomes" id="UP000253919"/>
    </source>
</evidence>
<keyword evidence="1" id="KW-1133">Transmembrane helix</keyword>
<gene>
    <name evidence="2" type="ORF">AHMF7616_02050</name>
</gene>
<evidence type="ECO:0000256" key="1">
    <source>
        <dbReference type="SAM" id="Phobius"/>
    </source>
</evidence>
<organism evidence="2 3">
    <name type="scientific">Adhaeribacter pallidiroseus</name>
    <dbReference type="NCBI Taxonomy" id="2072847"/>
    <lineage>
        <taxon>Bacteria</taxon>
        <taxon>Pseudomonadati</taxon>
        <taxon>Bacteroidota</taxon>
        <taxon>Cytophagia</taxon>
        <taxon>Cytophagales</taxon>
        <taxon>Hymenobacteraceae</taxon>
        <taxon>Adhaeribacter</taxon>
    </lineage>
</organism>
<keyword evidence="3" id="KW-1185">Reference proteome</keyword>
<keyword evidence="1" id="KW-0472">Membrane</keyword>
<dbReference type="EMBL" id="QASA01000001">
    <property type="protein sequence ID" value="RDC63447.1"/>
    <property type="molecule type" value="Genomic_DNA"/>
</dbReference>
<sequence>MLVNSLVGVLYFCLQVIDLALEYLVNSYFLIVSKLQLIVSIRKGAIGA</sequence>
<protein>
    <submittedName>
        <fullName evidence="2">Uncharacterized protein</fullName>
    </submittedName>
</protein>